<organism evidence="2 3">
    <name type="scientific">Medicago truncatula</name>
    <name type="common">Barrel medic</name>
    <name type="synonym">Medicago tribuloides</name>
    <dbReference type="NCBI Taxonomy" id="3880"/>
    <lineage>
        <taxon>Eukaryota</taxon>
        <taxon>Viridiplantae</taxon>
        <taxon>Streptophyta</taxon>
        <taxon>Embryophyta</taxon>
        <taxon>Tracheophyta</taxon>
        <taxon>Spermatophyta</taxon>
        <taxon>Magnoliopsida</taxon>
        <taxon>eudicotyledons</taxon>
        <taxon>Gunneridae</taxon>
        <taxon>Pentapetalae</taxon>
        <taxon>rosids</taxon>
        <taxon>fabids</taxon>
        <taxon>Fabales</taxon>
        <taxon>Fabaceae</taxon>
        <taxon>Papilionoideae</taxon>
        <taxon>50 kb inversion clade</taxon>
        <taxon>NPAAA clade</taxon>
        <taxon>Hologalegina</taxon>
        <taxon>IRL clade</taxon>
        <taxon>Trifolieae</taxon>
        <taxon>Medicago</taxon>
    </lineage>
</organism>
<dbReference type="Gramene" id="rna25760">
    <property type="protein sequence ID" value="RHN63101.1"/>
    <property type="gene ID" value="gene25760"/>
</dbReference>
<sequence length="77" mass="9061">MRTVHHHQHWHDLILVLQNRAGFGDGVVVEGRLWSEEKEKGVEEGEGDEEEWEREMRLKEETKDSKTSHLFGQPKVL</sequence>
<protein>
    <submittedName>
        <fullName evidence="2">Uncharacterized protein</fullName>
    </submittedName>
</protein>
<feature type="compositionally biased region" description="Acidic residues" evidence="1">
    <location>
        <begin position="44"/>
        <end position="53"/>
    </location>
</feature>
<evidence type="ECO:0000313" key="2">
    <source>
        <dbReference type="EMBL" id="RHN63101.1"/>
    </source>
</evidence>
<dbReference type="EMBL" id="PSQE01000004">
    <property type="protein sequence ID" value="RHN63101.1"/>
    <property type="molecule type" value="Genomic_DNA"/>
</dbReference>
<feature type="compositionally biased region" description="Basic and acidic residues" evidence="1">
    <location>
        <begin position="54"/>
        <end position="67"/>
    </location>
</feature>
<name>A0A396IE42_MEDTR</name>
<dbReference type="Proteomes" id="UP000265566">
    <property type="component" value="Chromosome 4"/>
</dbReference>
<comment type="caution">
    <text evidence="2">The sequence shown here is derived from an EMBL/GenBank/DDBJ whole genome shotgun (WGS) entry which is preliminary data.</text>
</comment>
<dbReference type="AlphaFoldDB" id="A0A396IE42"/>
<reference evidence="3" key="1">
    <citation type="journal article" date="2018" name="Nat. Plants">
        <title>Whole-genome landscape of Medicago truncatula symbiotic genes.</title>
        <authorList>
            <person name="Pecrix Y."/>
            <person name="Staton S.E."/>
            <person name="Sallet E."/>
            <person name="Lelandais-Briere C."/>
            <person name="Moreau S."/>
            <person name="Carrere S."/>
            <person name="Blein T."/>
            <person name="Jardinaud M.F."/>
            <person name="Latrasse D."/>
            <person name="Zouine M."/>
            <person name="Zahm M."/>
            <person name="Kreplak J."/>
            <person name="Mayjonade B."/>
            <person name="Satge C."/>
            <person name="Perez M."/>
            <person name="Cauet S."/>
            <person name="Marande W."/>
            <person name="Chantry-Darmon C."/>
            <person name="Lopez-Roques C."/>
            <person name="Bouchez O."/>
            <person name="Berard A."/>
            <person name="Debelle F."/>
            <person name="Munos S."/>
            <person name="Bendahmane A."/>
            <person name="Berges H."/>
            <person name="Niebel A."/>
            <person name="Buitink J."/>
            <person name="Frugier F."/>
            <person name="Benhamed M."/>
            <person name="Crespi M."/>
            <person name="Gouzy J."/>
            <person name="Gamas P."/>
        </authorList>
    </citation>
    <scope>NUCLEOTIDE SEQUENCE [LARGE SCALE GENOMIC DNA]</scope>
    <source>
        <strain evidence="3">cv. Jemalong A17</strain>
    </source>
</reference>
<gene>
    <name evidence="2" type="ORF">MtrunA17_Chr4g0054641</name>
</gene>
<evidence type="ECO:0000256" key="1">
    <source>
        <dbReference type="SAM" id="MobiDB-lite"/>
    </source>
</evidence>
<accession>A0A396IE42</accession>
<evidence type="ECO:0000313" key="3">
    <source>
        <dbReference type="Proteomes" id="UP000265566"/>
    </source>
</evidence>
<proteinExistence type="predicted"/>
<feature type="region of interest" description="Disordered" evidence="1">
    <location>
        <begin position="37"/>
        <end position="77"/>
    </location>
</feature>